<evidence type="ECO:0000313" key="3">
    <source>
        <dbReference type="Proteomes" id="UP001183610"/>
    </source>
</evidence>
<dbReference type="EMBL" id="JAVRET010000001">
    <property type="protein sequence ID" value="MDT0407477.1"/>
    <property type="molecule type" value="Genomic_DNA"/>
</dbReference>
<dbReference type="Proteomes" id="UP001183610">
    <property type="component" value="Unassembled WGS sequence"/>
</dbReference>
<feature type="transmembrane region" description="Helical" evidence="1">
    <location>
        <begin position="16"/>
        <end position="37"/>
    </location>
</feature>
<evidence type="ECO:0000256" key="1">
    <source>
        <dbReference type="SAM" id="Phobius"/>
    </source>
</evidence>
<gene>
    <name evidence="2" type="ORF">RM698_00200</name>
</gene>
<organism evidence="2 3">
    <name type="scientific">Streptomyces evansiae</name>
    <dbReference type="NCBI Taxonomy" id="3075535"/>
    <lineage>
        <taxon>Bacteria</taxon>
        <taxon>Bacillati</taxon>
        <taxon>Actinomycetota</taxon>
        <taxon>Actinomycetes</taxon>
        <taxon>Kitasatosporales</taxon>
        <taxon>Streptomycetaceae</taxon>
        <taxon>Streptomyces</taxon>
    </lineage>
</organism>
<keyword evidence="1" id="KW-1133">Transmembrane helix</keyword>
<comment type="caution">
    <text evidence="2">The sequence shown here is derived from an EMBL/GenBank/DDBJ whole genome shotgun (WGS) entry which is preliminary data.</text>
</comment>
<name>A0ABU2QSS5_9ACTN</name>
<keyword evidence="3" id="KW-1185">Reference proteome</keyword>
<sequence>MEKNGVSAMERRRRRVIVRILGTAGASAFVLLGLYAVSSGRGEPVRTGGGVASVADEAPGRLVEDFNYPQADKILAERGFVLKRGDGHIALADCVSGTGQLELLARDQGKVCFDVTGDSGWLTMEIPAVFSFKGNDYSTTIDMTVGEEEKSFDITKNTWTPVGESTDPESRDHALIEIRTTK</sequence>
<evidence type="ECO:0008006" key="4">
    <source>
        <dbReference type="Google" id="ProtNLM"/>
    </source>
</evidence>
<keyword evidence="1" id="KW-0812">Transmembrane</keyword>
<keyword evidence="1" id="KW-0472">Membrane</keyword>
<protein>
    <recommendedName>
        <fullName evidence="4">Secreted protein</fullName>
    </recommendedName>
</protein>
<evidence type="ECO:0000313" key="2">
    <source>
        <dbReference type="EMBL" id="MDT0407477.1"/>
    </source>
</evidence>
<proteinExistence type="predicted"/>
<accession>A0ABU2QSS5</accession>
<dbReference type="RefSeq" id="WP_234009452.1">
    <property type="nucleotide sequence ID" value="NZ_JAVRET010000001.1"/>
</dbReference>
<reference evidence="3" key="1">
    <citation type="submission" date="2023-07" db="EMBL/GenBank/DDBJ databases">
        <title>30 novel species of actinomycetes from the DSMZ collection.</title>
        <authorList>
            <person name="Nouioui I."/>
        </authorList>
    </citation>
    <scope>NUCLEOTIDE SEQUENCE [LARGE SCALE GENOMIC DNA]</scope>
    <source>
        <strain evidence="3">DSM 41979</strain>
    </source>
</reference>